<dbReference type="EMBL" id="SRLO01000024">
    <property type="protein sequence ID" value="TNN84879.1"/>
    <property type="molecule type" value="Genomic_DNA"/>
</dbReference>
<reference evidence="2 3" key="1">
    <citation type="submission" date="2019-03" db="EMBL/GenBank/DDBJ databases">
        <title>First draft genome of Liparis tanakae, snailfish: a comprehensive survey of snailfish specific genes.</title>
        <authorList>
            <person name="Kim W."/>
            <person name="Song I."/>
            <person name="Jeong J.-H."/>
            <person name="Kim D."/>
            <person name="Kim S."/>
            <person name="Ryu S."/>
            <person name="Song J.Y."/>
            <person name="Lee S.K."/>
        </authorList>
    </citation>
    <scope>NUCLEOTIDE SEQUENCE [LARGE SCALE GENOMIC DNA]</scope>
    <source>
        <tissue evidence="2">Muscle</tissue>
    </source>
</reference>
<protein>
    <submittedName>
        <fullName evidence="2">Uncharacterized protein</fullName>
    </submittedName>
</protein>
<dbReference type="AlphaFoldDB" id="A0A4Z2J3T2"/>
<evidence type="ECO:0000256" key="1">
    <source>
        <dbReference type="SAM" id="MobiDB-lite"/>
    </source>
</evidence>
<accession>A0A4Z2J3T2</accession>
<gene>
    <name evidence="2" type="ORF">EYF80_004924</name>
</gene>
<dbReference type="Proteomes" id="UP000314294">
    <property type="component" value="Unassembled WGS sequence"/>
</dbReference>
<organism evidence="2 3">
    <name type="scientific">Liparis tanakae</name>
    <name type="common">Tanaka's snailfish</name>
    <dbReference type="NCBI Taxonomy" id="230148"/>
    <lineage>
        <taxon>Eukaryota</taxon>
        <taxon>Metazoa</taxon>
        <taxon>Chordata</taxon>
        <taxon>Craniata</taxon>
        <taxon>Vertebrata</taxon>
        <taxon>Euteleostomi</taxon>
        <taxon>Actinopterygii</taxon>
        <taxon>Neopterygii</taxon>
        <taxon>Teleostei</taxon>
        <taxon>Neoteleostei</taxon>
        <taxon>Acanthomorphata</taxon>
        <taxon>Eupercaria</taxon>
        <taxon>Perciformes</taxon>
        <taxon>Cottioidei</taxon>
        <taxon>Cottales</taxon>
        <taxon>Liparidae</taxon>
        <taxon>Liparis</taxon>
    </lineage>
</organism>
<name>A0A4Z2J3T2_9TELE</name>
<evidence type="ECO:0000313" key="3">
    <source>
        <dbReference type="Proteomes" id="UP000314294"/>
    </source>
</evidence>
<proteinExistence type="predicted"/>
<feature type="region of interest" description="Disordered" evidence="1">
    <location>
        <begin position="1"/>
        <end position="24"/>
    </location>
</feature>
<sequence length="66" mass="7125">MLSSQPAVISRPLSSQSNTARIPPLWPHSAATAFVSDATRRRRATRSAEPVAISRPPLKSTIRCGN</sequence>
<feature type="region of interest" description="Disordered" evidence="1">
    <location>
        <begin position="37"/>
        <end position="66"/>
    </location>
</feature>
<comment type="caution">
    <text evidence="2">The sequence shown here is derived from an EMBL/GenBank/DDBJ whole genome shotgun (WGS) entry which is preliminary data.</text>
</comment>
<feature type="compositionally biased region" description="Polar residues" evidence="1">
    <location>
        <begin position="1"/>
        <end position="20"/>
    </location>
</feature>
<keyword evidence="3" id="KW-1185">Reference proteome</keyword>
<evidence type="ECO:0000313" key="2">
    <source>
        <dbReference type="EMBL" id="TNN84879.1"/>
    </source>
</evidence>